<dbReference type="Proteomes" id="UP001174867">
    <property type="component" value="Unassembled WGS sequence"/>
</dbReference>
<evidence type="ECO:0000313" key="2">
    <source>
        <dbReference type="Proteomes" id="UP001174867"/>
    </source>
</evidence>
<sequence>MSLFYTTKDGDRLDHICIRFYGKSGKTTEEVLYLVANYGVTDMTAVFPAGQVIELPEISPEPIITETQLWE</sequence>
<accession>A0ABT8PRN5</accession>
<keyword evidence="2" id="KW-1185">Reference proteome</keyword>
<dbReference type="Pfam" id="PF05489">
    <property type="entry name" value="Phage_tail_X"/>
    <property type="match status" value="1"/>
</dbReference>
<proteinExistence type="predicted"/>
<dbReference type="RefSeq" id="WP_301697433.1">
    <property type="nucleotide sequence ID" value="NZ_JAUJYW010000002.1"/>
</dbReference>
<reference evidence="1 2" key="1">
    <citation type="submission" date="2023-07" db="EMBL/GenBank/DDBJ databases">
        <title>Citrobacter selenititolerans sp. nov., isolated from seleniferous soil.</title>
        <authorList>
            <person name="Zhang S."/>
            <person name="Li K."/>
            <person name="Peng J."/>
            <person name="Wang H."/>
            <person name="Sun J."/>
            <person name="Guo Y."/>
        </authorList>
    </citation>
    <scope>NUCLEOTIDE SEQUENCE [LARGE SCALE GENOMIC DNA]</scope>
    <source>
        <strain evidence="1 2">S2-9</strain>
    </source>
</reference>
<dbReference type="EMBL" id="JAUJYW010000002">
    <property type="protein sequence ID" value="MDN8599005.1"/>
    <property type="molecule type" value="Genomic_DNA"/>
</dbReference>
<dbReference type="InterPro" id="IPR008861">
    <property type="entry name" value="GpX-like"/>
</dbReference>
<name>A0ABT8PRN5_9ENTR</name>
<gene>
    <name evidence="1" type="ORF">Q0A17_06200</name>
</gene>
<comment type="caution">
    <text evidence="1">The sequence shown here is derived from an EMBL/GenBank/DDBJ whole genome shotgun (WGS) entry which is preliminary data.</text>
</comment>
<organism evidence="1 2">
    <name type="scientific">Citrobacter enshiensis</name>
    <dbReference type="NCBI Taxonomy" id="2971264"/>
    <lineage>
        <taxon>Bacteria</taxon>
        <taxon>Pseudomonadati</taxon>
        <taxon>Pseudomonadota</taxon>
        <taxon>Gammaproteobacteria</taxon>
        <taxon>Enterobacterales</taxon>
        <taxon>Enterobacteriaceae</taxon>
        <taxon>Citrobacter</taxon>
    </lineage>
</organism>
<protein>
    <submittedName>
        <fullName evidence="1">Tail protein X</fullName>
    </submittedName>
</protein>
<evidence type="ECO:0000313" key="1">
    <source>
        <dbReference type="EMBL" id="MDN8599005.1"/>
    </source>
</evidence>